<organism evidence="10 11">
    <name type="scientific">Drosophila kikkawai</name>
    <name type="common">Fruit fly</name>
    <dbReference type="NCBI Taxonomy" id="30033"/>
    <lineage>
        <taxon>Eukaryota</taxon>
        <taxon>Metazoa</taxon>
        <taxon>Ecdysozoa</taxon>
        <taxon>Arthropoda</taxon>
        <taxon>Hexapoda</taxon>
        <taxon>Insecta</taxon>
        <taxon>Pterygota</taxon>
        <taxon>Neoptera</taxon>
        <taxon>Endopterygota</taxon>
        <taxon>Diptera</taxon>
        <taxon>Brachycera</taxon>
        <taxon>Muscomorpha</taxon>
        <taxon>Ephydroidea</taxon>
        <taxon>Drosophilidae</taxon>
        <taxon>Drosophila</taxon>
        <taxon>Sophophora</taxon>
    </lineage>
</organism>
<evidence type="ECO:0000256" key="2">
    <source>
        <dbReference type="ARBA" id="ARBA00022737"/>
    </source>
</evidence>
<dbReference type="Gene3D" id="3.40.50.300">
    <property type="entry name" value="P-loop containing nucleotide triphosphate hydrolases"/>
    <property type="match status" value="1"/>
</dbReference>
<dbReference type="RefSeq" id="XP_017029051.1">
    <property type="nucleotide sequence ID" value="XM_017173562.3"/>
</dbReference>
<feature type="region of interest" description="Disordered" evidence="8">
    <location>
        <begin position="229"/>
        <end position="255"/>
    </location>
</feature>
<keyword evidence="6" id="KW-0067">ATP-binding</keyword>
<dbReference type="GO" id="GO:0003676">
    <property type="term" value="F:nucleic acid binding"/>
    <property type="evidence" value="ECO:0007669"/>
    <property type="project" value="InterPro"/>
</dbReference>
<evidence type="ECO:0000313" key="11">
    <source>
        <dbReference type="RefSeq" id="XP_017029051.1"/>
    </source>
</evidence>
<protein>
    <recommendedName>
        <fullName evidence="1">RNA helicase</fullName>
        <ecNumber evidence="1">3.6.4.13</ecNumber>
    </recommendedName>
</protein>
<dbReference type="InterPro" id="IPR035437">
    <property type="entry name" value="SNase_OB-fold_sf"/>
</dbReference>
<dbReference type="GO" id="GO:0042078">
    <property type="term" value="P:germ-line stem cell division"/>
    <property type="evidence" value="ECO:0007669"/>
    <property type="project" value="TreeGrafter"/>
</dbReference>
<dbReference type="GO" id="GO:0016787">
    <property type="term" value="F:hydrolase activity"/>
    <property type="evidence" value="ECO:0007669"/>
    <property type="project" value="UniProtKB-KW"/>
</dbReference>
<dbReference type="PANTHER" id="PTHR22655:SF2">
    <property type="entry name" value="ATP-DEPENDENT RNA HELICASE TDRD12-RELATED"/>
    <property type="match status" value="1"/>
</dbReference>
<evidence type="ECO:0000256" key="5">
    <source>
        <dbReference type="ARBA" id="ARBA00022806"/>
    </source>
</evidence>
<proteinExistence type="predicted"/>
<feature type="compositionally biased region" description="Basic and acidic residues" evidence="8">
    <location>
        <begin position="9"/>
        <end position="25"/>
    </location>
</feature>
<comment type="catalytic activity">
    <reaction evidence="7">
        <text>ATP + H2O = ADP + phosphate + H(+)</text>
        <dbReference type="Rhea" id="RHEA:13065"/>
        <dbReference type="ChEBI" id="CHEBI:15377"/>
        <dbReference type="ChEBI" id="CHEBI:15378"/>
        <dbReference type="ChEBI" id="CHEBI:30616"/>
        <dbReference type="ChEBI" id="CHEBI:43474"/>
        <dbReference type="ChEBI" id="CHEBI:456216"/>
        <dbReference type="EC" id="3.6.4.13"/>
    </reaction>
</comment>
<dbReference type="OrthoDB" id="249932at2759"/>
<evidence type="ECO:0000256" key="3">
    <source>
        <dbReference type="ARBA" id="ARBA00022741"/>
    </source>
</evidence>
<dbReference type="InterPro" id="IPR027417">
    <property type="entry name" value="P-loop_NTPase"/>
</dbReference>
<keyword evidence="3" id="KW-0547">Nucleotide-binding</keyword>
<evidence type="ECO:0000256" key="8">
    <source>
        <dbReference type="SAM" id="MobiDB-lite"/>
    </source>
</evidence>
<feature type="compositionally biased region" description="Basic and acidic residues" evidence="8">
    <location>
        <begin position="231"/>
        <end position="243"/>
    </location>
</feature>
<evidence type="ECO:0000259" key="9">
    <source>
        <dbReference type="Pfam" id="PF00270"/>
    </source>
</evidence>
<keyword evidence="4" id="KW-0378">Hydrolase</keyword>
<evidence type="ECO:0000256" key="1">
    <source>
        <dbReference type="ARBA" id="ARBA00012552"/>
    </source>
</evidence>
<keyword evidence="5 11" id="KW-0347">Helicase</keyword>
<feature type="region of interest" description="Disordered" evidence="8">
    <location>
        <begin position="1"/>
        <end position="25"/>
    </location>
</feature>
<dbReference type="Proteomes" id="UP001652661">
    <property type="component" value="Chromosome X"/>
</dbReference>
<sequence>MRRNGAPPGRDRDSCDFSPKSDDSAKKCVQFSLGKETTEVPSFKSESHGVPITFASPRSREALLDFMAATIQAKDLRTCSILVICQQNEEARQVKSEMGNRDINTMLLEADQQATRQMVLLWSQGYIQQVFVACDDCLEMFEGLPVDFVIHTALPPVEKFKERLDRLTKSENKAEMLALITGAFKEETGILKKENGKAQNSVVKSLKNLENKEKASELVCSTRALTRGKGSVKDKPESLKESLPEEADLEGWQTPPEDQKVDYNHVGGSQCHMEALVQARSRLGKASSSSRSSTIDSARSTMASGRVGFARSQFGVLAWSRDLIVPCYDMSGVVDLNTTIQATMKTMLDGLGNGHQARGAQRYAWPHVSCGKSLVAVGPENIGKTWCYLPSLCQRTHEQMLLCTEEHYGPISIVVCFNQRNGNQILQWIIKLLNPLDPGGSQIPHDQVVYLWEKGNVQEVADRLSHSVGILVTTPDMLVLLKEWHTKEAPIFDLDSVKCLALDNLSGMMRRQPDTTAKMVDWIIQLLNFGPDGSQLFVTTRLWPGTLMQKSLLPLVPDVLIVFKDPLEATVYGGAGLEVNLIRPGEESRSLVQLLRDRTLSKERIVVMCHTKEEVLDLRHKLTRAGFRSEGIYDDGGLTTATQWRLQSLPLVLLVTDDMVDKVKCGPIDQLIHYTSPTSWTRFKFRFSLLYKNYVSSCPCKSVVLLQQSDFDRLWELADFIVWHQLPRPDHWLRVLSECRRLKDKPSSQLAKLSLCDQMSSYGDCFRRYCHYRHIMWREELQPPANYPGEGDFRFQVLNCYSPVQLAVRLNELYPTQFYFFSQPMSQLGQEVHVHYEVEENRRQHQKPKAGEIVIVRNLKRYERVVVIQAEDTKVTVRLLDNGIDRLAYKPSEIFVCEKRHQKEPGQAMEVRLIGIEPDTLERTWSTDMRDAVRSDFFNQLQGKRMRIFSARVKCVLSRTIFVDTVVDDKGQDLRSFLLHRFHVHEEAMSMEKLRGVVNASQPRPKDF</sequence>
<dbReference type="Gene3D" id="2.30.30.140">
    <property type="match status" value="1"/>
</dbReference>
<dbReference type="Pfam" id="PF00270">
    <property type="entry name" value="DEAD"/>
    <property type="match status" value="1"/>
</dbReference>
<dbReference type="PANTHER" id="PTHR22655">
    <property type="entry name" value="ATP-DEPENDENT RNA HELICASE TDRD12-RELATED"/>
    <property type="match status" value="1"/>
</dbReference>
<evidence type="ECO:0000313" key="10">
    <source>
        <dbReference type="Proteomes" id="UP001652661"/>
    </source>
</evidence>
<dbReference type="AlphaFoldDB" id="A0A6P4J169"/>
<dbReference type="SUPFAM" id="SSF52540">
    <property type="entry name" value="P-loop containing nucleoside triphosphate hydrolases"/>
    <property type="match status" value="1"/>
</dbReference>
<evidence type="ECO:0000256" key="7">
    <source>
        <dbReference type="ARBA" id="ARBA00047984"/>
    </source>
</evidence>
<dbReference type="Gene3D" id="2.40.50.90">
    <property type="match status" value="1"/>
</dbReference>
<keyword evidence="2" id="KW-0677">Repeat</keyword>
<dbReference type="GO" id="GO:0005524">
    <property type="term" value="F:ATP binding"/>
    <property type="evidence" value="ECO:0007669"/>
    <property type="project" value="UniProtKB-KW"/>
</dbReference>
<evidence type="ECO:0000256" key="4">
    <source>
        <dbReference type="ARBA" id="ARBA00022801"/>
    </source>
</evidence>
<dbReference type="GO" id="GO:0003724">
    <property type="term" value="F:RNA helicase activity"/>
    <property type="evidence" value="ECO:0007669"/>
    <property type="project" value="UniProtKB-EC"/>
</dbReference>
<evidence type="ECO:0000256" key="6">
    <source>
        <dbReference type="ARBA" id="ARBA00022840"/>
    </source>
</evidence>
<reference evidence="11" key="1">
    <citation type="submission" date="2025-08" db="UniProtKB">
        <authorList>
            <consortium name="RefSeq"/>
        </authorList>
    </citation>
    <scope>IDENTIFICATION</scope>
    <source>
        <strain evidence="11">14028-0561.14</strain>
        <tissue evidence="11">Whole fly</tissue>
    </source>
</reference>
<keyword evidence="10" id="KW-1185">Reference proteome</keyword>
<dbReference type="SUPFAM" id="SSF63748">
    <property type="entry name" value="Tudor/PWWP/MBT"/>
    <property type="match status" value="1"/>
</dbReference>
<dbReference type="EC" id="3.6.4.13" evidence="1"/>
<gene>
    <name evidence="11" type="primary">fs(1)Yb</name>
</gene>
<accession>A0A6P4J169</accession>
<name>A0A6P4J169_DROKI</name>
<dbReference type="InterPro" id="IPR011545">
    <property type="entry name" value="DEAD/DEAH_box_helicase_dom"/>
</dbReference>
<feature type="domain" description="DEAD/DEAH-box helicase" evidence="9">
    <location>
        <begin position="360"/>
        <end position="513"/>
    </location>
</feature>